<dbReference type="OrthoDB" id="7518665at2"/>
<dbReference type="PROSITE" id="PS50156">
    <property type="entry name" value="SSD"/>
    <property type="match status" value="1"/>
</dbReference>
<evidence type="ECO:0000256" key="7">
    <source>
        <dbReference type="SAM" id="Phobius"/>
    </source>
</evidence>
<dbReference type="EMBL" id="CP019948">
    <property type="protein sequence ID" value="ARN80839.1"/>
    <property type="molecule type" value="Genomic_DNA"/>
</dbReference>
<dbReference type="Pfam" id="PF03176">
    <property type="entry name" value="MMPL"/>
    <property type="match status" value="2"/>
</dbReference>
<name>A0A1W6MTL5_9HYPH</name>
<reference evidence="9 10" key="1">
    <citation type="submission" date="2017-02" db="EMBL/GenBank/DDBJ databases">
        <authorList>
            <person name="Peterson S.W."/>
        </authorList>
    </citation>
    <scope>NUCLEOTIDE SEQUENCE [LARGE SCALE GENOMIC DNA]</scope>
    <source>
        <strain evidence="9 10">S285</strain>
    </source>
</reference>
<feature type="transmembrane region" description="Helical" evidence="7">
    <location>
        <begin position="781"/>
        <end position="797"/>
    </location>
</feature>
<feature type="transmembrane region" description="Helical" evidence="7">
    <location>
        <begin position="12"/>
        <end position="32"/>
    </location>
</feature>
<keyword evidence="5 7" id="KW-0472">Membrane</keyword>
<feature type="transmembrane region" description="Helical" evidence="7">
    <location>
        <begin position="310"/>
        <end position="331"/>
    </location>
</feature>
<keyword evidence="4 7" id="KW-1133">Transmembrane helix</keyword>
<dbReference type="KEGG" id="mbry:B1812_06840"/>
<proteinExistence type="predicted"/>
<dbReference type="Proteomes" id="UP000193978">
    <property type="component" value="Chromosome"/>
</dbReference>
<evidence type="ECO:0000313" key="10">
    <source>
        <dbReference type="Proteomes" id="UP000193978"/>
    </source>
</evidence>
<feature type="domain" description="SSD" evidence="8">
    <location>
        <begin position="309"/>
        <end position="439"/>
    </location>
</feature>
<dbReference type="Gene3D" id="1.20.1640.10">
    <property type="entry name" value="Multidrug efflux transporter AcrB transmembrane domain"/>
    <property type="match status" value="2"/>
</dbReference>
<feature type="transmembrane region" description="Helical" evidence="7">
    <location>
        <begin position="337"/>
        <end position="357"/>
    </location>
</feature>
<evidence type="ECO:0000256" key="3">
    <source>
        <dbReference type="ARBA" id="ARBA00022692"/>
    </source>
</evidence>
<feature type="compositionally biased region" description="Low complexity" evidence="6">
    <location>
        <begin position="620"/>
        <end position="629"/>
    </location>
</feature>
<dbReference type="SUPFAM" id="SSF82866">
    <property type="entry name" value="Multidrug efflux transporter AcrB transmembrane domain"/>
    <property type="match status" value="2"/>
</dbReference>
<feature type="transmembrane region" description="Helical" evidence="7">
    <location>
        <begin position="466"/>
        <end position="486"/>
    </location>
</feature>
<keyword evidence="10" id="KW-1185">Reference proteome</keyword>
<feature type="compositionally biased region" description="Pro residues" evidence="6">
    <location>
        <begin position="648"/>
        <end position="664"/>
    </location>
</feature>
<feature type="transmembrane region" description="Helical" evidence="7">
    <location>
        <begin position="284"/>
        <end position="303"/>
    </location>
</feature>
<evidence type="ECO:0000256" key="5">
    <source>
        <dbReference type="ARBA" id="ARBA00023136"/>
    </source>
</evidence>
<feature type="transmembrane region" description="Helical" evidence="7">
    <location>
        <begin position="414"/>
        <end position="437"/>
    </location>
</feature>
<feature type="transmembrane region" description="Helical" evidence="7">
    <location>
        <begin position="898"/>
        <end position="918"/>
    </location>
</feature>
<dbReference type="InterPro" id="IPR000731">
    <property type="entry name" value="SSD"/>
</dbReference>
<feature type="transmembrane region" description="Helical" evidence="7">
    <location>
        <begin position="830"/>
        <end position="854"/>
    </location>
</feature>
<comment type="subcellular location">
    <subcellularLocation>
        <location evidence="1">Cell membrane</location>
        <topology evidence="1">Multi-pass membrane protein</topology>
    </subcellularLocation>
</comment>
<evidence type="ECO:0000256" key="2">
    <source>
        <dbReference type="ARBA" id="ARBA00022475"/>
    </source>
</evidence>
<dbReference type="PANTHER" id="PTHR33406">
    <property type="entry name" value="MEMBRANE PROTEIN MJ1562-RELATED"/>
    <property type="match status" value="1"/>
</dbReference>
<gene>
    <name evidence="9" type="ORF">B1812_06840</name>
</gene>
<dbReference type="GO" id="GO:0005886">
    <property type="term" value="C:plasma membrane"/>
    <property type="evidence" value="ECO:0007669"/>
    <property type="project" value="UniProtKB-SubCell"/>
</dbReference>
<dbReference type="InterPro" id="IPR050545">
    <property type="entry name" value="Mycobact_MmpL"/>
</dbReference>
<evidence type="ECO:0000313" key="9">
    <source>
        <dbReference type="EMBL" id="ARN80839.1"/>
    </source>
</evidence>
<evidence type="ECO:0000256" key="6">
    <source>
        <dbReference type="SAM" id="MobiDB-lite"/>
    </source>
</evidence>
<dbReference type="InterPro" id="IPR004869">
    <property type="entry name" value="MMPL_dom"/>
</dbReference>
<feature type="transmembrane region" description="Helical" evidence="7">
    <location>
        <begin position="389"/>
        <end position="408"/>
    </location>
</feature>
<sequence length="933" mass="99740">MLEKLVAYCVRWPWLVVAVTLALTAGGVYLTATRFAIDTDTNHLFSKDIPWRENEIELYRNFPQLDKQIVAVIDGKTAEEAEDAAKRLNAALAGAPLIRRSWLPEDEAFFKAHGLLYLDSAEVQKITASLIAQRAVLQPLAQDPTLRGLTATLIDNMREVGDSKRGMELYVSGLKQITAVLDKTLAGEPAKLDWEKLLGDQSSGEGAAPKTEAPKKVEPADLRRIVLINPVINYSELQPGAEAIAFVRKTAAALGLNAEHCVTLRLTGLVPLEDDEFATISENMGVNLTGTVAIVALILLAALRSPKLIFAVLATLLAGLAMTAGLGILLIGRFNMLSVAFAALFIGLGVDFGIQFATRYRDERHKIFGRGDSVDGALSAAARSIGGSLTLAAVSLLAGFFCFLPTDFSGVGELGLISGFGMIIAYLATLTFLPAVIKLLRPKPEELPVETASLAGVDHWIARHRALVIVSAIAVTLAGATFLRHLTFDSNPMNLRNAKVESVATFLDLAKNPQTAPNTIEIIQPSLEAARDVAAQAASLPEVDHIVDVDSLIPKNQEEKLRLIEHAARQLRDTLAPKQKPAPTDAETVKALETASMLMSGQMDPRAMAAAGMDPRAAAQAAAAAGLDPRAAKQRRRGGRQDRGAAVPPNPGPGAIPQPAPPPEVASFAKALAALAKADPATRERAQQAVFSDFERLLKDLRVQLDAHAVTENSLPDRILRDWVSEEGQYRIEVFPKGDSNDSKVMTTFAEALRRIAPDASGPPIVVAQAGVTVVDAFKRAGLYAFSAIFLILVVALRNPWHVALTLGPLVLAGVLSLETADALGMSLNFANIIALPLMLAVGVAFHIYYVIAWRKGISDMLASSLTRAIFFSSLTTGTAFGSLMLSSHPGTASMGKLLAISLFFTLVAAFFVVPAFLGPPRRKAKEDATQPG</sequence>
<feature type="region of interest" description="Disordered" evidence="6">
    <location>
        <begin position="620"/>
        <end position="664"/>
    </location>
</feature>
<organism evidence="9 10">
    <name type="scientific">Methylocystis bryophila</name>
    <dbReference type="NCBI Taxonomy" id="655015"/>
    <lineage>
        <taxon>Bacteria</taxon>
        <taxon>Pseudomonadati</taxon>
        <taxon>Pseudomonadota</taxon>
        <taxon>Alphaproteobacteria</taxon>
        <taxon>Hyphomicrobiales</taxon>
        <taxon>Methylocystaceae</taxon>
        <taxon>Methylocystis</taxon>
    </lineage>
</organism>
<protein>
    <submittedName>
        <fullName evidence="9">Hopanoid biosynthesis-associated RND transporter HpnN</fullName>
    </submittedName>
</protein>
<feature type="transmembrane region" description="Helical" evidence="7">
    <location>
        <begin position="866"/>
        <end position="886"/>
    </location>
</feature>
<dbReference type="AlphaFoldDB" id="A0A1W6MTL5"/>
<evidence type="ECO:0000259" key="8">
    <source>
        <dbReference type="PROSITE" id="PS50156"/>
    </source>
</evidence>
<evidence type="ECO:0000256" key="4">
    <source>
        <dbReference type="ARBA" id="ARBA00022989"/>
    </source>
</evidence>
<accession>A0A1W6MTL5</accession>
<dbReference type="STRING" id="655015.B1812_06840"/>
<keyword evidence="2" id="KW-1003">Cell membrane</keyword>
<keyword evidence="3 7" id="KW-0812">Transmembrane</keyword>
<dbReference type="PANTHER" id="PTHR33406:SF13">
    <property type="entry name" value="MEMBRANE PROTEIN YDFJ"/>
    <property type="match status" value="1"/>
</dbReference>
<dbReference type="RefSeq" id="WP_085770921.1">
    <property type="nucleotide sequence ID" value="NZ_AP027149.1"/>
</dbReference>
<evidence type="ECO:0000256" key="1">
    <source>
        <dbReference type="ARBA" id="ARBA00004651"/>
    </source>
</evidence>